<dbReference type="GO" id="GO:0016987">
    <property type="term" value="F:sigma factor activity"/>
    <property type="evidence" value="ECO:0007669"/>
    <property type="project" value="UniProtKB-KW"/>
</dbReference>
<sequence length="167" mass="19598">MELANRQNEFARLMEANRALIFKVCHLYGKTEADREDLFQEIVFQLWKSFSTFRGEAAFTTWMYRVALNTALSGVRKDQLGRLTTYVEELPVHLAQDDRGAEVREQMEQLRRAIDRLSGVEKSIVMLYLEEKSYEEMEAILGIKVVNLRVKMNRIKEKLRKLTHTPV</sequence>
<keyword evidence="3" id="KW-0731">Sigma factor</keyword>
<name>A0A4R8DH26_9BACT</name>
<comment type="caution">
    <text evidence="7">The sequence shown here is derived from an EMBL/GenBank/DDBJ whole genome shotgun (WGS) entry which is preliminary data.</text>
</comment>
<dbReference type="EMBL" id="SODV01000002">
    <property type="protein sequence ID" value="TDW96534.1"/>
    <property type="molecule type" value="Genomic_DNA"/>
</dbReference>
<dbReference type="Pfam" id="PF08281">
    <property type="entry name" value="Sigma70_r4_2"/>
    <property type="match status" value="1"/>
</dbReference>
<dbReference type="InterPro" id="IPR013249">
    <property type="entry name" value="RNA_pol_sigma70_r4_t2"/>
</dbReference>
<evidence type="ECO:0000313" key="8">
    <source>
        <dbReference type="Proteomes" id="UP000294498"/>
    </source>
</evidence>
<dbReference type="PANTHER" id="PTHR43133:SF45">
    <property type="entry name" value="RNA POLYMERASE ECF-TYPE SIGMA FACTOR"/>
    <property type="match status" value="1"/>
</dbReference>
<dbReference type="SUPFAM" id="SSF88659">
    <property type="entry name" value="Sigma3 and sigma4 domains of RNA polymerase sigma factors"/>
    <property type="match status" value="1"/>
</dbReference>
<dbReference type="InterPro" id="IPR007627">
    <property type="entry name" value="RNA_pol_sigma70_r2"/>
</dbReference>
<organism evidence="7 8">
    <name type="scientific">Dinghuibacter silviterrae</name>
    <dbReference type="NCBI Taxonomy" id="1539049"/>
    <lineage>
        <taxon>Bacteria</taxon>
        <taxon>Pseudomonadati</taxon>
        <taxon>Bacteroidota</taxon>
        <taxon>Chitinophagia</taxon>
        <taxon>Chitinophagales</taxon>
        <taxon>Chitinophagaceae</taxon>
        <taxon>Dinghuibacter</taxon>
    </lineage>
</organism>
<dbReference type="AlphaFoldDB" id="A0A4R8DH26"/>
<feature type="domain" description="RNA polymerase sigma factor 70 region 4 type 2" evidence="6">
    <location>
        <begin position="108"/>
        <end position="159"/>
    </location>
</feature>
<evidence type="ECO:0000256" key="3">
    <source>
        <dbReference type="ARBA" id="ARBA00023082"/>
    </source>
</evidence>
<dbReference type="Gene3D" id="1.10.10.10">
    <property type="entry name" value="Winged helix-like DNA-binding domain superfamily/Winged helix DNA-binding domain"/>
    <property type="match status" value="1"/>
</dbReference>
<comment type="similarity">
    <text evidence="1">Belongs to the sigma-70 factor family. ECF subfamily.</text>
</comment>
<evidence type="ECO:0000259" key="6">
    <source>
        <dbReference type="Pfam" id="PF08281"/>
    </source>
</evidence>
<dbReference type="InterPro" id="IPR036388">
    <property type="entry name" value="WH-like_DNA-bd_sf"/>
</dbReference>
<dbReference type="Pfam" id="PF04542">
    <property type="entry name" value="Sigma70_r2"/>
    <property type="match status" value="1"/>
</dbReference>
<dbReference type="InterPro" id="IPR013324">
    <property type="entry name" value="RNA_pol_sigma_r3/r4-like"/>
</dbReference>
<feature type="domain" description="RNA polymerase sigma-70 region 2" evidence="5">
    <location>
        <begin position="13"/>
        <end position="79"/>
    </location>
</feature>
<evidence type="ECO:0000259" key="5">
    <source>
        <dbReference type="Pfam" id="PF04542"/>
    </source>
</evidence>
<evidence type="ECO:0000256" key="2">
    <source>
        <dbReference type="ARBA" id="ARBA00023015"/>
    </source>
</evidence>
<evidence type="ECO:0000313" key="7">
    <source>
        <dbReference type="EMBL" id="TDW96534.1"/>
    </source>
</evidence>
<accession>A0A4R8DH26</accession>
<dbReference type="SUPFAM" id="SSF88946">
    <property type="entry name" value="Sigma2 domain of RNA polymerase sigma factors"/>
    <property type="match status" value="1"/>
</dbReference>
<keyword evidence="8" id="KW-1185">Reference proteome</keyword>
<dbReference type="InterPro" id="IPR039425">
    <property type="entry name" value="RNA_pol_sigma-70-like"/>
</dbReference>
<dbReference type="InterPro" id="IPR014284">
    <property type="entry name" value="RNA_pol_sigma-70_dom"/>
</dbReference>
<keyword evidence="2" id="KW-0805">Transcription regulation</keyword>
<dbReference type="GO" id="GO:0003677">
    <property type="term" value="F:DNA binding"/>
    <property type="evidence" value="ECO:0007669"/>
    <property type="project" value="InterPro"/>
</dbReference>
<keyword evidence="4" id="KW-0804">Transcription</keyword>
<protein>
    <submittedName>
        <fullName evidence="7">RNA polymerase sigma-70 factor (ECF subfamily)</fullName>
    </submittedName>
</protein>
<dbReference type="Gene3D" id="1.10.1740.10">
    <property type="match status" value="1"/>
</dbReference>
<proteinExistence type="inferred from homology"/>
<evidence type="ECO:0000256" key="4">
    <source>
        <dbReference type="ARBA" id="ARBA00023163"/>
    </source>
</evidence>
<dbReference type="PANTHER" id="PTHR43133">
    <property type="entry name" value="RNA POLYMERASE ECF-TYPE SIGMA FACTO"/>
    <property type="match status" value="1"/>
</dbReference>
<evidence type="ECO:0000256" key="1">
    <source>
        <dbReference type="ARBA" id="ARBA00010641"/>
    </source>
</evidence>
<gene>
    <name evidence="7" type="ORF">EDB95_4365</name>
</gene>
<dbReference type="GO" id="GO:0006352">
    <property type="term" value="P:DNA-templated transcription initiation"/>
    <property type="evidence" value="ECO:0007669"/>
    <property type="project" value="InterPro"/>
</dbReference>
<reference evidence="7 8" key="1">
    <citation type="submission" date="2019-03" db="EMBL/GenBank/DDBJ databases">
        <title>Genomic Encyclopedia of Type Strains, Phase IV (KMG-IV): sequencing the most valuable type-strain genomes for metagenomic binning, comparative biology and taxonomic classification.</title>
        <authorList>
            <person name="Goeker M."/>
        </authorList>
    </citation>
    <scope>NUCLEOTIDE SEQUENCE [LARGE SCALE GENOMIC DNA]</scope>
    <source>
        <strain evidence="7 8">DSM 100059</strain>
    </source>
</reference>
<dbReference type="InterPro" id="IPR013325">
    <property type="entry name" value="RNA_pol_sigma_r2"/>
</dbReference>
<dbReference type="RefSeq" id="WP_394346389.1">
    <property type="nucleotide sequence ID" value="NZ_SODV01000002.1"/>
</dbReference>
<dbReference type="NCBIfam" id="TIGR02937">
    <property type="entry name" value="sigma70-ECF"/>
    <property type="match status" value="1"/>
</dbReference>
<dbReference type="Proteomes" id="UP000294498">
    <property type="component" value="Unassembled WGS sequence"/>
</dbReference>